<name>A0A1G7JCE3_9GAMM</name>
<keyword evidence="4" id="KW-0720">Serine protease</keyword>
<dbReference type="InterPro" id="IPR033855">
    <property type="entry name" value="Protein_C"/>
</dbReference>
<sequence>MPRAFELAAAQPWLMLPDSLDNLLAIAERMGDPMALETQLGRRLENSRSVTLRDGVAVVPVVGPIFRYANLFTEISGATSTQVLATDIREALDNPAVKAIVLNIDSPGGVASGINELADMIHAGRSQKRIVAYIGGSGASGAYWIASAANEIVIDETGIAGSVGVVVEAVVDGESASGRKRYQIVSRNAPNKRPDISTEEGRAKVAETIDALEDVFVSKVARNLGVAAEHVPGMGDHGGLRVGAAAVEAGLAHRIGSLEGLISELAKPAASNPRNRTMKVSTTAELQAALAAGTDPQAIEITQASQPDVDAIKAEARGEGAKTERDRINGIQALAQKGFEAEVSAAIDSGLTVEAAGLSLYRAAQDRGITLQAIKGDATKAKASTPPSIIGTAPKISTADIYAARKGAKQ</sequence>
<organism evidence="6 7">
    <name type="scientific">Phytopseudomonas seleniipraecipitans</name>
    <dbReference type="NCBI Taxonomy" id="640205"/>
    <lineage>
        <taxon>Bacteria</taxon>
        <taxon>Pseudomonadati</taxon>
        <taxon>Pseudomonadota</taxon>
        <taxon>Gammaproteobacteria</taxon>
        <taxon>Pseudomonadales</taxon>
        <taxon>Pseudomonadaceae</taxon>
        <taxon>Phytopseudomonas</taxon>
    </lineage>
</organism>
<evidence type="ECO:0000256" key="2">
    <source>
        <dbReference type="ARBA" id="ARBA00022670"/>
    </source>
</evidence>
<gene>
    <name evidence="6" type="ORF">SAMN05216381_1070</name>
</gene>
<keyword evidence="2 6" id="KW-0645">Protease</keyword>
<dbReference type="CDD" id="cd07022">
    <property type="entry name" value="S49_Sppa_36K_type"/>
    <property type="match status" value="1"/>
</dbReference>
<dbReference type="RefSeq" id="WP_092365555.1">
    <property type="nucleotide sequence ID" value="NZ_FNBM01000002.1"/>
</dbReference>
<dbReference type="Proteomes" id="UP000243378">
    <property type="component" value="Unassembled WGS sequence"/>
</dbReference>
<comment type="similarity">
    <text evidence="1">Belongs to the peptidase S49 family.</text>
</comment>
<proteinExistence type="inferred from homology"/>
<dbReference type="GO" id="GO:0008236">
    <property type="term" value="F:serine-type peptidase activity"/>
    <property type="evidence" value="ECO:0007669"/>
    <property type="project" value="UniProtKB-KW"/>
</dbReference>
<evidence type="ECO:0000256" key="4">
    <source>
        <dbReference type="ARBA" id="ARBA00022825"/>
    </source>
</evidence>
<dbReference type="PANTHER" id="PTHR33209:SF1">
    <property type="entry name" value="PEPTIDASE S49 DOMAIN-CONTAINING PROTEIN"/>
    <property type="match status" value="1"/>
</dbReference>
<feature type="domain" description="Peptidase S49" evidence="5">
    <location>
        <begin position="125"/>
        <end position="268"/>
    </location>
</feature>
<dbReference type="InterPro" id="IPR002142">
    <property type="entry name" value="Peptidase_S49"/>
</dbReference>
<evidence type="ECO:0000256" key="3">
    <source>
        <dbReference type="ARBA" id="ARBA00022801"/>
    </source>
</evidence>
<dbReference type="Gene3D" id="3.90.226.10">
    <property type="entry name" value="2-enoyl-CoA Hydratase, Chain A, domain 1"/>
    <property type="match status" value="1"/>
</dbReference>
<evidence type="ECO:0000313" key="6">
    <source>
        <dbReference type="EMBL" id="SDF22637.1"/>
    </source>
</evidence>
<accession>A0A1G7JCE3</accession>
<dbReference type="EMBL" id="FNBM01000002">
    <property type="protein sequence ID" value="SDF22637.1"/>
    <property type="molecule type" value="Genomic_DNA"/>
</dbReference>
<protein>
    <submittedName>
        <fullName evidence="6">Serine protease, ClpP class</fullName>
    </submittedName>
</protein>
<evidence type="ECO:0000256" key="1">
    <source>
        <dbReference type="ARBA" id="ARBA00008683"/>
    </source>
</evidence>
<dbReference type="InterPro" id="IPR029045">
    <property type="entry name" value="ClpP/crotonase-like_dom_sf"/>
</dbReference>
<dbReference type="GO" id="GO:0006508">
    <property type="term" value="P:proteolysis"/>
    <property type="evidence" value="ECO:0007669"/>
    <property type="project" value="UniProtKB-KW"/>
</dbReference>
<dbReference type="PANTHER" id="PTHR33209">
    <property type="entry name" value="PROTEASE 4"/>
    <property type="match status" value="1"/>
</dbReference>
<dbReference type="SUPFAM" id="SSF52096">
    <property type="entry name" value="ClpP/crotonase"/>
    <property type="match status" value="1"/>
</dbReference>
<dbReference type="Pfam" id="PF01343">
    <property type="entry name" value="Peptidase_S49"/>
    <property type="match status" value="1"/>
</dbReference>
<dbReference type="OrthoDB" id="6999246at2"/>
<keyword evidence="3" id="KW-0378">Hydrolase</keyword>
<reference evidence="6 7" key="1">
    <citation type="submission" date="2016-10" db="EMBL/GenBank/DDBJ databases">
        <authorList>
            <person name="de Groot N.N."/>
        </authorList>
    </citation>
    <scope>NUCLEOTIDE SEQUENCE [LARGE SCALE GENOMIC DNA]</scope>
    <source>
        <strain evidence="6 7">LMG 25475</strain>
    </source>
</reference>
<dbReference type="AlphaFoldDB" id="A0A1G7JCE3"/>
<evidence type="ECO:0000259" key="5">
    <source>
        <dbReference type="Pfam" id="PF01343"/>
    </source>
</evidence>
<dbReference type="STRING" id="640205.SAMN05216381_1070"/>
<evidence type="ECO:0000313" key="7">
    <source>
        <dbReference type="Proteomes" id="UP000243378"/>
    </source>
</evidence>